<evidence type="ECO:0000313" key="4">
    <source>
        <dbReference type="Proteomes" id="UP000274391"/>
    </source>
</evidence>
<keyword evidence="4" id="KW-1185">Reference proteome</keyword>
<feature type="compositionally biased region" description="Low complexity" evidence="1">
    <location>
        <begin position="64"/>
        <end position="75"/>
    </location>
</feature>
<feature type="signal peptide" evidence="2">
    <location>
        <begin position="1"/>
        <end position="28"/>
    </location>
</feature>
<evidence type="ECO:0000256" key="1">
    <source>
        <dbReference type="SAM" id="MobiDB-lite"/>
    </source>
</evidence>
<evidence type="ECO:0000313" key="3">
    <source>
        <dbReference type="EMBL" id="RRJ87804.1"/>
    </source>
</evidence>
<feature type="compositionally biased region" description="Polar residues" evidence="1">
    <location>
        <begin position="32"/>
        <end position="57"/>
    </location>
</feature>
<dbReference type="PROSITE" id="PS51257">
    <property type="entry name" value="PROKAR_LIPOPROTEIN"/>
    <property type="match status" value="1"/>
</dbReference>
<reference evidence="3 4" key="1">
    <citation type="submission" date="2018-11" db="EMBL/GenBank/DDBJ databases">
        <title>YIM 102482-1 draft genome.</title>
        <authorList>
            <person name="Li G."/>
            <person name="Jiang Y."/>
        </authorList>
    </citation>
    <scope>NUCLEOTIDE SEQUENCE [LARGE SCALE GENOMIC DNA]</scope>
    <source>
        <strain evidence="3 4">YIM 102482-1</strain>
    </source>
</reference>
<evidence type="ECO:0008006" key="5">
    <source>
        <dbReference type="Google" id="ProtNLM"/>
    </source>
</evidence>
<keyword evidence="2" id="KW-0732">Signal</keyword>
<protein>
    <recommendedName>
        <fullName evidence="5">Lipoprotein</fullName>
    </recommendedName>
</protein>
<dbReference type="Proteomes" id="UP000274391">
    <property type="component" value="Unassembled WGS sequence"/>
</dbReference>
<sequence length="193" mass="19611">MSSTNRRFRLLFTTAAVSVLTLGLAACAQGDAESTNTSGVSEQGATVENEAAETTGNDAAGENAAGQDAPAPAADGTLVWVGGENLTEKPWNVTCTDGIAGATAVEGEYGFDITVLFEGTEAQMVSASRVETAKASDPSSIENYLAVMLEGGTASGTVTEFEYVAGTSITIAGTGKSVTGGSEQPFRIHLNCN</sequence>
<evidence type="ECO:0000256" key="2">
    <source>
        <dbReference type="SAM" id="SignalP"/>
    </source>
</evidence>
<dbReference type="RefSeq" id="WP_124969651.1">
    <property type="nucleotide sequence ID" value="NZ_RQVS01000003.1"/>
</dbReference>
<gene>
    <name evidence="3" type="ORF">EG850_02790</name>
</gene>
<organism evidence="3 4">
    <name type="scientific">Gulosibacter macacae</name>
    <dbReference type="NCBI Taxonomy" id="2488791"/>
    <lineage>
        <taxon>Bacteria</taxon>
        <taxon>Bacillati</taxon>
        <taxon>Actinomycetota</taxon>
        <taxon>Actinomycetes</taxon>
        <taxon>Micrococcales</taxon>
        <taxon>Microbacteriaceae</taxon>
        <taxon>Gulosibacter</taxon>
    </lineage>
</organism>
<proteinExistence type="predicted"/>
<feature type="region of interest" description="Disordered" evidence="1">
    <location>
        <begin position="32"/>
        <end position="75"/>
    </location>
</feature>
<feature type="chain" id="PRO_5038689122" description="Lipoprotein" evidence="2">
    <location>
        <begin position="29"/>
        <end position="193"/>
    </location>
</feature>
<comment type="caution">
    <text evidence="3">The sequence shown here is derived from an EMBL/GenBank/DDBJ whole genome shotgun (WGS) entry which is preliminary data.</text>
</comment>
<accession>A0A3P3VZ84</accession>
<dbReference type="EMBL" id="RQVS01000003">
    <property type="protein sequence ID" value="RRJ87804.1"/>
    <property type="molecule type" value="Genomic_DNA"/>
</dbReference>
<dbReference type="AlphaFoldDB" id="A0A3P3VZ84"/>
<name>A0A3P3VZ84_9MICO</name>